<comment type="caution">
    <text evidence="1">The sequence shown here is derived from an EMBL/GenBank/DDBJ whole genome shotgun (WGS) entry which is preliminary data.</text>
</comment>
<organism evidence="1 2">
    <name type="scientific">Lysobacter koreensis</name>
    <dbReference type="NCBI Taxonomy" id="266122"/>
    <lineage>
        <taxon>Bacteria</taxon>
        <taxon>Pseudomonadati</taxon>
        <taxon>Pseudomonadota</taxon>
        <taxon>Gammaproteobacteria</taxon>
        <taxon>Lysobacterales</taxon>
        <taxon>Lysobacteraceae</taxon>
        <taxon>Lysobacter</taxon>
    </lineage>
</organism>
<dbReference type="RefSeq" id="WP_386813549.1">
    <property type="nucleotide sequence ID" value="NZ_JBHTIH010000008.1"/>
</dbReference>
<evidence type="ECO:0000313" key="1">
    <source>
        <dbReference type="EMBL" id="MFD0740398.1"/>
    </source>
</evidence>
<dbReference type="EMBL" id="JBHTIH010000008">
    <property type="protein sequence ID" value="MFD0740398.1"/>
    <property type="molecule type" value="Genomic_DNA"/>
</dbReference>
<name>A0ABW2YSV3_9GAMM</name>
<dbReference type="Proteomes" id="UP001597090">
    <property type="component" value="Unassembled WGS sequence"/>
</dbReference>
<evidence type="ECO:0000313" key="2">
    <source>
        <dbReference type="Proteomes" id="UP001597090"/>
    </source>
</evidence>
<proteinExistence type="predicted"/>
<sequence length="160" mass="17237">MSQNLASKHFDDAQWSGVDQAIAALEQSWGPVLVALNGTAQRRSLIKMGDGSEAFCRKAFDVMRENADLLPRNLDLAEMGRDLASHDALNARLQRLTRLLEKVRDTDMALGSDVMVAALGGYAILKVAGKGEGLDAVNRDLGKRFEGNGPRAVEPGSVSE</sequence>
<keyword evidence="2" id="KW-1185">Reference proteome</keyword>
<accession>A0ABW2YSV3</accession>
<reference evidence="2" key="1">
    <citation type="journal article" date="2019" name="Int. J. Syst. Evol. Microbiol.">
        <title>The Global Catalogue of Microorganisms (GCM) 10K type strain sequencing project: providing services to taxonomists for standard genome sequencing and annotation.</title>
        <authorList>
            <consortium name="The Broad Institute Genomics Platform"/>
            <consortium name="The Broad Institute Genome Sequencing Center for Infectious Disease"/>
            <person name="Wu L."/>
            <person name="Ma J."/>
        </authorList>
    </citation>
    <scope>NUCLEOTIDE SEQUENCE [LARGE SCALE GENOMIC DNA]</scope>
    <source>
        <strain evidence="2">CCUG 55491</strain>
    </source>
</reference>
<gene>
    <name evidence="1" type="ORF">ACFQZQ_14025</name>
</gene>
<protein>
    <submittedName>
        <fullName evidence="1">Uncharacterized protein</fullName>
    </submittedName>
</protein>